<name>A0AAN7WRG4_9PEZI</name>
<dbReference type="EMBL" id="JAVRQU010000001">
    <property type="protein sequence ID" value="KAK5708391.1"/>
    <property type="molecule type" value="Genomic_DNA"/>
</dbReference>
<comment type="caution">
    <text evidence="2">The sequence shown here is derived from an EMBL/GenBank/DDBJ whole genome shotgun (WGS) entry which is preliminary data.</text>
</comment>
<gene>
    <name evidence="2" type="primary">FCR1_2</name>
    <name evidence="2" type="ORF">LTR97_000931</name>
</gene>
<dbReference type="AlphaFoldDB" id="A0AAN7WRG4"/>
<protein>
    <submittedName>
        <fullName evidence="2">Fluconazole resistance protein 1</fullName>
    </submittedName>
</protein>
<feature type="compositionally biased region" description="Polar residues" evidence="1">
    <location>
        <begin position="127"/>
        <end position="139"/>
    </location>
</feature>
<proteinExistence type="predicted"/>
<feature type="compositionally biased region" description="Low complexity" evidence="1">
    <location>
        <begin position="151"/>
        <end position="160"/>
    </location>
</feature>
<accession>A0AAN7WRG4</accession>
<evidence type="ECO:0000256" key="1">
    <source>
        <dbReference type="SAM" id="MobiDB-lite"/>
    </source>
</evidence>
<evidence type="ECO:0000313" key="2">
    <source>
        <dbReference type="EMBL" id="KAK5708391.1"/>
    </source>
</evidence>
<reference evidence="2" key="1">
    <citation type="submission" date="2023-08" db="EMBL/GenBank/DDBJ databases">
        <title>Black Yeasts Isolated from many extreme environments.</title>
        <authorList>
            <person name="Coleine C."/>
            <person name="Stajich J.E."/>
            <person name="Selbmann L."/>
        </authorList>
    </citation>
    <scope>NUCLEOTIDE SEQUENCE</scope>
    <source>
        <strain evidence="2">CCFEE 5810</strain>
    </source>
</reference>
<evidence type="ECO:0000313" key="3">
    <source>
        <dbReference type="Proteomes" id="UP001310594"/>
    </source>
</evidence>
<organism evidence="2 3">
    <name type="scientific">Elasticomyces elasticus</name>
    <dbReference type="NCBI Taxonomy" id="574655"/>
    <lineage>
        <taxon>Eukaryota</taxon>
        <taxon>Fungi</taxon>
        <taxon>Dikarya</taxon>
        <taxon>Ascomycota</taxon>
        <taxon>Pezizomycotina</taxon>
        <taxon>Dothideomycetes</taxon>
        <taxon>Dothideomycetidae</taxon>
        <taxon>Mycosphaerellales</taxon>
        <taxon>Teratosphaeriaceae</taxon>
        <taxon>Elasticomyces</taxon>
    </lineage>
</organism>
<sequence>MVLVLARNVKWTTPSASLGSVRRKHHEGIPTVGSVDALKEEQLLLVAAVQEMYLRLQTAQAWNGLALPETDGHPLTHDIITALNLLETKHDNTSGPTSSEAGSELIAGSVRVHSTGSSNTDADESGESSPASSTVSDFSLPNCDPRPGNHPPSELSPRLSSPQLCFDSQAYLSTSSQVPLLDGSQLYQAEWARATAHIGGSEYLIGSGFVAQAQEPDGSLVGVDDMYDLLQASVGWDSGPTSYGGFCNQMTSYW</sequence>
<feature type="region of interest" description="Disordered" evidence="1">
    <location>
        <begin position="112"/>
        <end position="160"/>
    </location>
</feature>
<dbReference type="Proteomes" id="UP001310594">
    <property type="component" value="Unassembled WGS sequence"/>
</dbReference>